<keyword evidence="1" id="KW-0812">Transmembrane</keyword>
<proteinExistence type="predicted"/>
<feature type="transmembrane region" description="Helical" evidence="1">
    <location>
        <begin position="230"/>
        <end position="247"/>
    </location>
</feature>
<protein>
    <submittedName>
        <fullName evidence="3">CPBP family intramembrane metalloprotease domain-containing protein</fullName>
    </submittedName>
</protein>
<feature type="transmembrane region" description="Helical" evidence="1">
    <location>
        <begin position="104"/>
        <end position="127"/>
    </location>
</feature>
<name>A0A2H3KDR0_9FLAO</name>
<dbReference type="RefSeq" id="WP_097553997.1">
    <property type="nucleotide sequence ID" value="NZ_PCMW01000036.1"/>
</dbReference>
<comment type="caution">
    <text evidence="3">The sequence shown here is derived from an EMBL/GenBank/DDBJ whole genome shotgun (WGS) entry which is preliminary data.</text>
</comment>
<keyword evidence="1" id="KW-0472">Membrane</keyword>
<dbReference type="Proteomes" id="UP000220828">
    <property type="component" value="Unassembled WGS sequence"/>
</dbReference>
<reference evidence="3 4" key="1">
    <citation type="submission" date="2017-09" db="EMBL/GenBank/DDBJ databases">
        <title>Whole genomes of Flavobacteriaceae.</title>
        <authorList>
            <person name="Stine C."/>
            <person name="Li C."/>
            <person name="Tadesse D."/>
        </authorList>
    </citation>
    <scope>NUCLEOTIDE SEQUENCE [LARGE SCALE GENOMIC DNA]</scope>
    <source>
        <strain evidence="3 4">ATCC 35036</strain>
    </source>
</reference>
<keyword evidence="1" id="KW-1133">Transmembrane helix</keyword>
<evidence type="ECO:0000313" key="3">
    <source>
        <dbReference type="EMBL" id="PDS24798.1"/>
    </source>
</evidence>
<feature type="transmembrane region" description="Helical" evidence="1">
    <location>
        <begin position="139"/>
        <end position="159"/>
    </location>
</feature>
<dbReference type="GO" id="GO:0008237">
    <property type="term" value="F:metallopeptidase activity"/>
    <property type="evidence" value="ECO:0007669"/>
    <property type="project" value="UniProtKB-KW"/>
</dbReference>
<dbReference type="PANTHER" id="PTHR39430:SF1">
    <property type="entry name" value="PROTEASE"/>
    <property type="match status" value="1"/>
</dbReference>
<feature type="domain" description="CAAX prenyl protease 2/Lysostaphin resistance protein A-like" evidence="2">
    <location>
        <begin position="143"/>
        <end position="241"/>
    </location>
</feature>
<feature type="transmembrane region" description="Helical" evidence="1">
    <location>
        <begin position="203"/>
        <end position="223"/>
    </location>
</feature>
<feature type="transmembrane region" description="Helical" evidence="1">
    <location>
        <begin position="64"/>
        <end position="84"/>
    </location>
</feature>
<feature type="transmembrane region" description="Helical" evidence="1">
    <location>
        <begin position="267"/>
        <end position="286"/>
    </location>
</feature>
<keyword evidence="3" id="KW-0645">Protease</keyword>
<gene>
    <name evidence="3" type="ORF">B0A77_07045</name>
</gene>
<dbReference type="PANTHER" id="PTHR39430">
    <property type="entry name" value="MEMBRANE-ASSOCIATED PROTEASE-RELATED"/>
    <property type="match status" value="1"/>
</dbReference>
<organism evidence="3 4">
    <name type="scientific">Flavobacterium branchiophilum</name>
    <dbReference type="NCBI Taxonomy" id="55197"/>
    <lineage>
        <taxon>Bacteria</taxon>
        <taxon>Pseudomonadati</taxon>
        <taxon>Bacteroidota</taxon>
        <taxon>Flavobacteriia</taxon>
        <taxon>Flavobacteriales</taxon>
        <taxon>Flavobacteriaceae</taxon>
        <taxon>Flavobacterium</taxon>
    </lineage>
</organism>
<keyword evidence="3" id="KW-0378">Hydrolase</keyword>
<evidence type="ECO:0000256" key="1">
    <source>
        <dbReference type="SAM" id="Phobius"/>
    </source>
</evidence>
<feature type="transmembrane region" description="Helical" evidence="1">
    <location>
        <begin position="16"/>
        <end position="38"/>
    </location>
</feature>
<evidence type="ECO:0000313" key="4">
    <source>
        <dbReference type="Proteomes" id="UP000220828"/>
    </source>
</evidence>
<dbReference type="OrthoDB" id="2806188at2"/>
<dbReference type="GO" id="GO:0004175">
    <property type="term" value="F:endopeptidase activity"/>
    <property type="evidence" value="ECO:0007669"/>
    <property type="project" value="UniProtKB-ARBA"/>
</dbReference>
<keyword evidence="3" id="KW-0482">Metalloprotease</keyword>
<dbReference type="InterPro" id="IPR003675">
    <property type="entry name" value="Rce1/LyrA-like_dom"/>
</dbReference>
<dbReference type="EMBL" id="PCMW01000036">
    <property type="protein sequence ID" value="PDS24798.1"/>
    <property type="molecule type" value="Genomic_DNA"/>
</dbReference>
<dbReference type="GO" id="GO:0080120">
    <property type="term" value="P:CAAX-box protein maturation"/>
    <property type="evidence" value="ECO:0007669"/>
    <property type="project" value="UniProtKB-ARBA"/>
</dbReference>
<dbReference type="GO" id="GO:0006508">
    <property type="term" value="P:proteolysis"/>
    <property type="evidence" value="ECO:0007669"/>
    <property type="project" value="UniProtKB-KW"/>
</dbReference>
<sequence length="305" mass="35562">MFIEQGVHAQNPFWKYILGSVVVILFSLIGQVPFYLAITWTCMRQNLNFPTDEASVMTFLDSNVTLFLMLLSFLIAIVGLYIVVSKMHQQAFKTIMTARPKLDWNRIVFSFTIWAVFTIIVTISDYYMNPSHYVLQFKWMPFLILFFIALVFIPIQTTCEELVFRGYLMQGFANLHPYKWFPLIMTSLLFGSLHLYNPEIQKMGYVLILYYIGTGFLLGIIALMDDGIELSIGFHAANNLITALLVTSDWTVFQTNSIFKDISEPEMSFQIFFPLIVVYPILIYIFSRKYHWNNWKERLFGAIKP</sequence>
<accession>A0A2H3KDR0</accession>
<evidence type="ECO:0000259" key="2">
    <source>
        <dbReference type="Pfam" id="PF02517"/>
    </source>
</evidence>
<dbReference type="Pfam" id="PF02517">
    <property type="entry name" value="Rce1-like"/>
    <property type="match status" value="1"/>
</dbReference>
<dbReference type="AlphaFoldDB" id="A0A2H3KDR0"/>